<keyword evidence="3" id="KW-1185">Reference proteome</keyword>
<comment type="caution">
    <text evidence="2">The sequence shown here is derived from an EMBL/GenBank/DDBJ whole genome shotgun (WGS) entry which is preliminary data.</text>
</comment>
<keyword evidence="1" id="KW-1133">Transmembrane helix</keyword>
<name>A0A853C5H6_9ACTN</name>
<dbReference type="Proteomes" id="UP000530424">
    <property type="component" value="Unassembled WGS sequence"/>
</dbReference>
<feature type="transmembrane region" description="Helical" evidence="1">
    <location>
        <begin position="20"/>
        <end position="40"/>
    </location>
</feature>
<dbReference type="AlphaFoldDB" id="A0A853C5H6"/>
<keyword evidence="1" id="KW-0472">Membrane</keyword>
<reference evidence="2 3" key="1">
    <citation type="submission" date="2020-07" db="EMBL/GenBank/DDBJ databases">
        <title>Sequencing the genomes of 1000 actinobacteria strains.</title>
        <authorList>
            <person name="Klenk H.-P."/>
        </authorList>
    </citation>
    <scope>NUCLEOTIDE SEQUENCE [LARGE SCALE GENOMIC DNA]</scope>
    <source>
        <strain evidence="2 3">DSM 103833</strain>
    </source>
</reference>
<dbReference type="EMBL" id="JACCFP010000001">
    <property type="protein sequence ID" value="NYJ02411.1"/>
    <property type="molecule type" value="Genomic_DNA"/>
</dbReference>
<accession>A0A853C5H6</accession>
<keyword evidence="1" id="KW-0812">Transmembrane</keyword>
<organism evidence="2 3">
    <name type="scientific">Nocardioides thalensis</name>
    <dbReference type="NCBI Taxonomy" id="1914755"/>
    <lineage>
        <taxon>Bacteria</taxon>
        <taxon>Bacillati</taxon>
        <taxon>Actinomycetota</taxon>
        <taxon>Actinomycetes</taxon>
        <taxon>Propionibacteriales</taxon>
        <taxon>Nocardioidaceae</taxon>
        <taxon>Nocardioides</taxon>
    </lineage>
</organism>
<dbReference type="RefSeq" id="WP_179668783.1">
    <property type="nucleotide sequence ID" value="NZ_JACCFP010000001.1"/>
</dbReference>
<proteinExistence type="predicted"/>
<evidence type="ECO:0000256" key="1">
    <source>
        <dbReference type="SAM" id="Phobius"/>
    </source>
</evidence>
<sequence>MYRSNSMSWWLEHGLDGLVAGLIGGFMTGIAVISAIAWEASIRRQDRERAAHEELRRATVDLMSAANSNGEVERYARLLFIQLTSTINLAMPIDTAYAEELKRVRVSLNGDWVTLGFRVPGVDCRSSEVEQVATDWLSGRVGQPKLNPAYFSDPQYHQFPQAGD</sequence>
<evidence type="ECO:0000313" key="2">
    <source>
        <dbReference type="EMBL" id="NYJ02411.1"/>
    </source>
</evidence>
<gene>
    <name evidence="2" type="ORF">HNR19_003109</name>
</gene>
<evidence type="ECO:0000313" key="3">
    <source>
        <dbReference type="Proteomes" id="UP000530424"/>
    </source>
</evidence>
<protein>
    <submittedName>
        <fullName evidence="2">Uncharacterized protein</fullName>
    </submittedName>
</protein>